<dbReference type="PROSITE" id="PS50850">
    <property type="entry name" value="MFS"/>
    <property type="match status" value="1"/>
</dbReference>
<feature type="transmembrane region" description="Helical" evidence="5">
    <location>
        <begin position="418"/>
        <end position="441"/>
    </location>
</feature>
<dbReference type="PANTHER" id="PTHR23501:SF59">
    <property type="entry name" value="MAJOR FACILITATOR SUPERFAMILY (MFS) PROFILE DOMAIN-CONTAINING PROTEIN-RELATED"/>
    <property type="match status" value="1"/>
</dbReference>
<keyword evidence="2 5" id="KW-0812">Transmembrane</keyword>
<evidence type="ECO:0000313" key="8">
    <source>
        <dbReference type="Proteomes" id="UP000191285"/>
    </source>
</evidence>
<feature type="domain" description="Major facilitator superfamily (MFS) profile" evidence="6">
    <location>
        <begin position="65"/>
        <end position="503"/>
    </location>
</feature>
<dbReference type="Pfam" id="PF07690">
    <property type="entry name" value="MFS_1"/>
    <property type="match status" value="1"/>
</dbReference>
<protein>
    <recommendedName>
        <fullName evidence="6">Major facilitator superfamily (MFS) profile domain-containing protein</fullName>
    </recommendedName>
</protein>
<organism evidence="7 8">
    <name type="scientific">Penicillium steckii</name>
    <dbReference type="NCBI Taxonomy" id="303698"/>
    <lineage>
        <taxon>Eukaryota</taxon>
        <taxon>Fungi</taxon>
        <taxon>Dikarya</taxon>
        <taxon>Ascomycota</taxon>
        <taxon>Pezizomycotina</taxon>
        <taxon>Eurotiomycetes</taxon>
        <taxon>Eurotiomycetidae</taxon>
        <taxon>Eurotiales</taxon>
        <taxon>Aspergillaceae</taxon>
        <taxon>Penicillium</taxon>
    </lineage>
</organism>
<feature type="transmembrane region" description="Helical" evidence="5">
    <location>
        <begin position="63"/>
        <end position="89"/>
    </location>
</feature>
<dbReference type="EMBL" id="MLKD01000001">
    <property type="protein sequence ID" value="OQE31348.1"/>
    <property type="molecule type" value="Genomic_DNA"/>
</dbReference>
<dbReference type="Gene3D" id="1.20.1250.20">
    <property type="entry name" value="MFS general substrate transporter like domains"/>
    <property type="match status" value="1"/>
</dbReference>
<proteinExistence type="predicted"/>
<accession>A0A1V6TYD9</accession>
<gene>
    <name evidence="7" type="ORF">PENSTE_c001G07313</name>
</gene>
<evidence type="ECO:0000313" key="7">
    <source>
        <dbReference type="EMBL" id="OQE31348.1"/>
    </source>
</evidence>
<dbReference type="PRINTS" id="PR01036">
    <property type="entry name" value="TCRTETB"/>
</dbReference>
<feature type="transmembrane region" description="Helical" evidence="5">
    <location>
        <begin position="359"/>
        <end position="382"/>
    </location>
</feature>
<dbReference type="InterPro" id="IPR011701">
    <property type="entry name" value="MFS"/>
</dbReference>
<feature type="transmembrane region" description="Helical" evidence="5">
    <location>
        <begin position="389"/>
        <end position="412"/>
    </location>
</feature>
<keyword evidence="8" id="KW-1185">Reference proteome</keyword>
<feature type="transmembrane region" description="Helical" evidence="5">
    <location>
        <begin position="131"/>
        <end position="149"/>
    </location>
</feature>
<dbReference type="PANTHER" id="PTHR23501">
    <property type="entry name" value="MAJOR FACILITATOR SUPERFAMILY"/>
    <property type="match status" value="1"/>
</dbReference>
<name>A0A1V6TYD9_9EURO</name>
<dbReference type="InterPro" id="IPR036259">
    <property type="entry name" value="MFS_trans_sf"/>
</dbReference>
<feature type="transmembrane region" description="Helical" evidence="5">
    <location>
        <begin position="161"/>
        <end position="182"/>
    </location>
</feature>
<feature type="transmembrane region" description="Helical" evidence="5">
    <location>
        <begin position="285"/>
        <end position="305"/>
    </location>
</feature>
<feature type="transmembrane region" description="Helical" evidence="5">
    <location>
        <begin position="219"/>
        <end position="237"/>
    </location>
</feature>
<comment type="caution">
    <text evidence="7">The sequence shown here is derived from an EMBL/GenBank/DDBJ whole genome shotgun (WGS) entry which is preliminary data.</text>
</comment>
<dbReference type="GO" id="GO:0005886">
    <property type="term" value="C:plasma membrane"/>
    <property type="evidence" value="ECO:0007669"/>
    <property type="project" value="TreeGrafter"/>
</dbReference>
<feature type="transmembrane region" description="Helical" evidence="5">
    <location>
        <begin position="257"/>
        <end position="279"/>
    </location>
</feature>
<evidence type="ECO:0000256" key="5">
    <source>
        <dbReference type="SAM" id="Phobius"/>
    </source>
</evidence>
<feature type="transmembrane region" description="Helical" evidence="5">
    <location>
        <begin position="189"/>
        <end position="207"/>
    </location>
</feature>
<feature type="transmembrane region" description="Helical" evidence="5">
    <location>
        <begin position="101"/>
        <end position="119"/>
    </location>
</feature>
<dbReference type="Proteomes" id="UP000191285">
    <property type="component" value="Unassembled WGS sequence"/>
</dbReference>
<evidence type="ECO:0000256" key="2">
    <source>
        <dbReference type="ARBA" id="ARBA00022692"/>
    </source>
</evidence>
<evidence type="ECO:0000256" key="4">
    <source>
        <dbReference type="ARBA" id="ARBA00023136"/>
    </source>
</evidence>
<evidence type="ECO:0000259" key="6">
    <source>
        <dbReference type="PROSITE" id="PS50850"/>
    </source>
</evidence>
<reference evidence="8" key="1">
    <citation type="journal article" date="2017" name="Nat. Microbiol.">
        <title>Global analysis of biosynthetic gene clusters reveals vast potential of secondary metabolite production in Penicillium species.</title>
        <authorList>
            <person name="Nielsen J.C."/>
            <person name="Grijseels S."/>
            <person name="Prigent S."/>
            <person name="Ji B."/>
            <person name="Dainat J."/>
            <person name="Nielsen K.F."/>
            <person name="Frisvad J.C."/>
            <person name="Workman M."/>
            <person name="Nielsen J."/>
        </authorList>
    </citation>
    <scope>NUCLEOTIDE SEQUENCE [LARGE SCALE GENOMIC DNA]</scope>
    <source>
        <strain evidence="8">IBT 24891</strain>
    </source>
</reference>
<dbReference type="AlphaFoldDB" id="A0A1V6TYD9"/>
<keyword evidence="3 5" id="KW-1133">Transmembrane helix</keyword>
<dbReference type="OrthoDB" id="2351791at2759"/>
<evidence type="ECO:0000256" key="3">
    <source>
        <dbReference type="ARBA" id="ARBA00022989"/>
    </source>
</evidence>
<dbReference type="FunFam" id="1.20.1250.20:FF:000786">
    <property type="entry name" value="MFS multidrug transporter, putative"/>
    <property type="match status" value="1"/>
</dbReference>
<sequence length="503" mass="54358">MSRKSFPMLSTRPLSDFPCREISKMEIHVSNEQDWHNSDNKNDLVNEQEIGKEIKFSISKQDILVLLAMASLSLMAALDGTSISVALPTMSHELGGTAIEAFWTGTSFTLCSAVFQPVFSSLSDLFGRKPLVLVAIAWFTIGAIVAGVAQNFTHMLIGRSLQGIGGGGIITLTAILIADIVPLSERAKYFGMLSGIWSLGTVVGPVIGGCFAEKVSWRWIFYINFPFIGFGAILVAFSSHFRVGNETFATQMRKIDFVGIAIFIPSSASFLIPLTWGGVLYPWDSWHTLAPLIIGLVGLFAFAIYEWRAARYPMIPPAIFHNRTALISFAGYAVVGLLVWCCLYFLPLYYEAVKGFKPIMSGIALFPETFTVAPSGVIVGLLISRTGRYYWAVCTGWCLSTVGMGLLCLLKANTGTVTWIFLNLVPGVGIGMVLPSVALAVQASATSENLAIAVATSTSFRGFGQSIGVAIGGVIFQNQMKSNLQHYPGLQSLADKYSGDAAI</sequence>
<evidence type="ECO:0000256" key="1">
    <source>
        <dbReference type="ARBA" id="ARBA00004141"/>
    </source>
</evidence>
<dbReference type="SUPFAM" id="SSF103473">
    <property type="entry name" value="MFS general substrate transporter"/>
    <property type="match status" value="1"/>
</dbReference>
<dbReference type="Gene3D" id="1.20.1720.10">
    <property type="entry name" value="Multidrug resistance protein D"/>
    <property type="match status" value="1"/>
</dbReference>
<dbReference type="InterPro" id="IPR020846">
    <property type="entry name" value="MFS_dom"/>
</dbReference>
<feature type="transmembrane region" description="Helical" evidence="5">
    <location>
        <begin position="326"/>
        <end position="347"/>
    </location>
</feature>
<dbReference type="GO" id="GO:0022857">
    <property type="term" value="F:transmembrane transporter activity"/>
    <property type="evidence" value="ECO:0007669"/>
    <property type="project" value="InterPro"/>
</dbReference>
<comment type="subcellular location">
    <subcellularLocation>
        <location evidence="1">Membrane</location>
        <topology evidence="1">Multi-pass membrane protein</topology>
    </subcellularLocation>
</comment>
<keyword evidence="4 5" id="KW-0472">Membrane</keyword>